<feature type="compositionally biased region" description="Basic residues" evidence="1">
    <location>
        <begin position="92"/>
        <end position="102"/>
    </location>
</feature>
<reference evidence="2" key="1">
    <citation type="submission" date="2020-06" db="EMBL/GenBank/DDBJ databases">
        <authorList>
            <person name="Li T."/>
            <person name="Hu X."/>
            <person name="Zhang T."/>
            <person name="Song X."/>
            <person name="Zhang H."/>
            <person name="Dai N."/>
            <person name="Sheng W."/>
            <person name="Hou X."/>
            <person name="Wei L."/>
        </authorList>
    </citation>
    <scope>NUCLEOTIDE SEQUENCE</scope>
    <source>
        <strain evidence="2">KEN1</strain>
        <tissue evidence="2">Leaf</tissue>
    </source>
</reference>
<dbReference type="AlphaFoldDB" id="A0AAW2VX86"/>
<dbReference type="EMBL" id="JACGWN010000009">
    <property type="protein sequence ID" value="KAL0433535.1"/>
    <property type="molecule type" value="Genomic_DNA"/>
</dbReference>
<gene>
    <name evidence="2" type="ORF">Slati_2687800</name>
</gene>
<proteinExistence type="predicted"/>
<reference evidence="2" key="2">
    <citation type="journal article" date="2024" name="Plant">
        <title>Genomic evolution and insights into agronomic trait innovations of Sesamum species.</title>
        <authorList>
            <person name="Miao H."/>
            <person name="Wang L."/>
            <person name="Qu L."/>
            <person name="Liu H."/>
            <person name="Sun Y."/>
            <person name="Le M."/>
            <person name="Wang Q."/>
            <person name="Wei S."/>
            <person name="Zheng Y."/>
            <person name="Lin W."/>
            <person name="Duan Y."/>
            <person name="Cao H."/>
            <person name="Xiong S."/>
            <person name="Wang X."/>
            <person name="Wei L."/>
            <person name="Li C."/>
            <person name="Ma Q."/>
            <person name="Ju M."/>
            <person name="Zhao R."/>
            <person name="Li G."/>
            <person name="Mu C."/>
            <person name="Tian Q."/>
            <person name="Mei H."/>
            <person name="Zhang T."/>
            <person name="Gao T."/>
            <person name="Zhang H."/>
        </authorList>
    </citation>
    <scope>NUCLEOTIDE SEQUENCE</scope>
    <source>
        <strain evidence="2">KEN1</strain>
    </source>
</reference>
<feature type="compositionally biased region" description="Basic and acidic residues" evidence="1">
    <location>
        <begin position="43"/>
        <end position="61"/>
    </location>
</feature>
<sequence length="102" mass="12030">MHWGLLYILQEIKPKNFKELATRAHDMELSIANHKTAFPIEDQRKDRKDLKRSEKFTKPNVKESMAIKTAPVKISSNDRKKLEKPEDERTTSGRRRLTLKEL</sequence>
<comment type="caution">
    <text evidence="2">The sequence shown here is derived from an EMBL/GenBank/DDBJ whole genome shotgun (WGS) entry which is preliminary data.</text>
</comment>
<evidence type="ECO:0000256" key="1">
    <source>
        <dbReference type="SAM" id="MobiDB-lite"/>
    </source>
</evidence>
<feature type="region of interest" description="Disordered" evidence="1">
    <location>
        <begin position="43"/>
        <end position="102"/>
    </location>
</feature>
<protein>
    <submittedName>
        <fullName evidence="2">Uncharacterized protein</fullName>
    </submittedName>
</protein>
<organism evidence="2">
    <name type="scientific">Sesamum latifolium</name>
    <dbReference type="NCBI Taxonomy" id="2727402"/>
    <lineage>
        <taxon>Eukaryota</taxon>
        <taxon>Viridiplantae</taxon>
        <taxon>Streptophyta</taxon>
        <taxon>Embryophyta</taxon>
        <taxon>Tracheophyta</taxon>
        <taxon>Spermatophyta</taxon>
        <taxon>Magnoliopsida</taxon>
        <taxon>eudicotyledons</taxon>
        <taxon>Gunneridae</taxon>
        <taxon>Pentapetalae</taxon>
        <taxon>asterids</taxon>
        <taxon>lamiids</taxon>
        <taxon>Lamiales</taxon>
        <taxon>Pedaliaceae</taxon>
        <taxon>Sesamum</taxon>
    </lineage>
</organism>
<accession>A0AAW2VX86</accession>
<feature type="compositionally biased region" description="Basic and acidic residues" evidence="1">
    <location>
        <begin position="76"/>
        <end position="91"/>
    </location>
</feature>
<name>A0AAW2VX86_9LAMI</name>
<evidence type="ECO:0000313" key="2">
    <source>
        <dbReference type="EMBL" id="KAL0433535.1"/>
    </source>
</evidence>